<accession>A0A7X5X7A5</accession>
<comment type="similarity">
    <text evidence="1">Belongs to the ROK (NagC/XylR) family.</text>
</comment>
<evidence type="ECO:0000313" key="4">
    <source>
        <dbReference type="Proteomes" id="UP000536624"/>
    </source>
</evidence>
<protein>
    <submittedName>
        <fullName evidence="3">Transcriptional regulator/sugar kinase</fullName>
        <ecNumber evidence="3">2.7.1.2</ecNumber>
    </submittedName>
</protein>
<dbReference type="InterPro" id="IPR049874">
    <property type="entry name" value="ROK_cs"/>
</dbReference>
<evidence type="ECO:0000313" key="3">
    <source>
        <dbReference type="EMBL" id="NIY67933.1"/>
    </source>
</evidence>
<name>A0A7X5X7A5_STRMQ</name>
<dbReference type="PANTHER" id="PTHR18964:SF169">
    <property type="entry name" value="N-ACETYLMANNOSAMINE KINASE"/>
    <property type="match status" value="1"/>
</dbReference>
<dbReference type="GO" id="GO:0004340">
    <property type="term" value="F:glucokinase activity"/>
    <property type="evidence" value="ECO:0007669"/>
    <property type="project" value="UniProtKB-EC"/>
</dbReference>
<gene>
    <name evidence="3" type="ORF">SMALB_6007</name>
</gene>
<dbReference type="Gene3D" id="3.30.420.40">
    <property type="match status" value="2"/>
</dbReference>
<dbReference type="Proteomes" id="UP000536624">
    <property type="component" value="Unassembled WGS sequence"/>
</dbReference>
<evidence type="ECO:0000256" key="1">
    <source>
        <dbReference type="ARBA" id="ARBA00006479"/>
    </source>
</evidence>
<keyword evidence="3" id="KW-0418">Kinase</keyword>
<dbReference type="EMBL" id="JAALLH010000001">
    <property type="protein sequence ID" value="NIY67933.1"/>
    <property type="molecule type" value="Genomic_DNA"/>
</dbReference>
<dbReference type="RefSeq" id="WP_167503076.1">
    <property type="nucleotide sequence ID" value="NZ_JAALLH010000001.1"/>
</dbReference>
<dbReference type="InterPro" id="IPR000600">
    <property type="entry name" value="ROK"/>
</dbReference>
<dbReference type="SUPFAM" id="SSF53067">
    <property type="entry name" value="Actin-like ATPase domain"/>
    <property type="match status" value="1"/>
</dbReference>
<sequence length="362" mass="35648">MNPTPIPTPPPSPHESADPRPVLAVDIGGTKTAVALVGPDAAVSERVVVPTPAAGAPEEAWAVVTAAAAAPLARAAALGGVRGIGIGSAGPVDPAAGTIAPVMIPVWCDAPVVAWASAWAPGVPVTLVGDGICVAVGEHWAGAGRGANAMLGCTVSTGVGGGLILGGRPWPGPSANAGHVGHIVTDPDGPACPCGSRGCLELTASGTALLTRALAAGWTGPEGNRGGAGATTADLAEAARSGDPVARRVFAEAGRALAAAFTSVCAVCDLDLIVVGGGVAQAGPLLFDAIDAGMREFAGLPFVRRAVVRRAALGADSGLVGAAAPLHAPERYAPERYGAERHAPERDSAERRDAAEDDRTAV</sequence>
<organism evidence="3 4">
    <name type="scientific">Streptomyces malaysiensis</name>
    <dbReference type="NCBI Taxonomy" id="92644"/>
    <lineage>
        <taxon>Bacteria</taxon>
        <taxon>Bacillati</taxon>
        <taxon>Actinomycetota</taxon>
        <taxon>Actinomycetes</taxon>
        <taxon>Kitasatosporales</taxon>
        <taxon>Streptomycetaceae</taxon>
        <taxon>Streptomyces</taxon>
        <taxon>Streptomyces violaceusniger group</taxon>
    </lineage>
</organism>
<keyword evidence="3" id="KW-0808">Transferase</keyword>
<dbReference type="InterPro" id="IPR043129">
    <property type="entry name" value="ATPase_NBD"/>
</dbReference>
<dbReference type="EC" id="2.7.1.2" evidence="3"/>
<dbReference type="Pfam" id="PF00480">
    <property type="entry name" value="ROK"/>
    <property type="match status" value="1"/>
</dbReference>
<dbReference type="AlphaFoldDB" id="A0A7X5X7A5"/>
<feature type="region of interest" description="Disordered" evidence="2">
    <location>
        <begin position="331"/>
        <end position="362"/>
    </location>
</feature>
<evidence type="ECO:0000256" key="2">
    <source>
        <dbReference type="SAM" id="MobiDB-lite"/>
    </source>
</evidence>
<comment type="caution">
    <text evidence="3">The sequence shown here is derived from an EMBL/GenBank/DDBJ whole genome shotgun (WGS) entry which is preliminary data.</text>
</comment>
<dbReference type="PROSITE" id="PS01125">
    <property type="entry name" value="ROK"/>
    <property type="match status" value="1"/>
</dbReference>
<reference evidence="3 4" key="1">
    <citation type="submission" date="2020-02" db="EMBL/GenBank/DDBJ databases">
        <title>Streptomyces malaysiensis DSM14702 (JHCC583434, PFL_A843) Genome sequencing and assembly.</title>
        <authorList>
            <person name="Samborskyy M."/>
        </authorList>
    </citation>
    <scope>NUCLEOTIDE SEQUENCE [LARGE SCALE GENOMIC DNA]</scope>
    <source>
        <strain evidence="3 4">DSM 14702</strain>
    </source>
</reference>
<dbReference type="PANTHER" id="PTHR18964">
    <property type="entry name" value="ROK (REPRESSOR, ORF, KINASE) FAMILY"/>
    <property type="match status" value="1"/>
</dbReference>
<proteinExistence type="inferred from homology"/>